<evidence type="ECO:0000313" key="3">
    <source>
        <dbReference type="EMBL" id="SDI30338.1"/>
    </source>
</evidence>
<keyword evidence="2" id="KW-0472">Membrane</keyword>
<keyword evidence="2" id="KW-0812">Transmembrane</keyword>
<sequence>MPDPSPRPPAFSLPKNLPPTSPGKLNVLNNEGRLVRTVTFSRPTDPGFFKSVLTQVRTHSNPVRQGLVMAGVGLPGVVIVGAVMANIGNPALFVFRRDTWKEMLGYLKGSAWDVWLVYFSDISPNWKGHAVETFQQYLRFKLIGMFDQLGAIAKEMNGTMHSQYKEVLEYDLSALTLMATSAPVFGALKNLSAHPLGRVALIAQAGAFITAAGNLIKQFADIYTKYESALNDLETKAFDLKGLFYVSGNPAMGPRDLNMSPQVANTAYWAPVNEETA</sequence>
<evidence type="ECO:0000313" key="4">
    <source>
        <dbReference type="Proteomes" id="UP000198923"/>
    </source>
</evidence>
<feature type="transmembrane region" description="Helical" evidence="2">
    <location>
        <begin position="67"/>
        <end position="95"/>
    </location>
</feature>
<name>A0A1G8JGF8_9ACTN</name>
<keyword evidence="2" id="KW-1133">Transmembrane helix</keyword>
<gene>
    <name evidence="3" type="ORF">SAMN05421505_14317</name>
</gene>
<dbReference type="AlphaFoldDB" id="A0A1G8JGF8"/>
<evidence type="ECO:0000256" key="1">
    <source>
        <dbReference type="SAM" id="MobiDB-lite"/>
    </source>
</evidence>
<organism evidence="3 4">
    <name type="scientific">Sinosporangium album</name>
    <dbReference type="NCBI Taxonomy" id="504805"/>
    <lineage>
        <taxon>Bacteria</taxon>
        <taxon>Bacillati</taxon>
        <taxon>Actinomycetota</taxon>
        <taxon>Actinomycetes</taxon>
        <taxon>Streptosporangiales</taxon>
        <taxon>Streptosporangiaceae</taxon>
        <taxon>Sinosporangium</taxon>
    </lineage>
</organism>
<evidence type="ECO:0000256" key="2">
    <source>
        <dbReference type="SAM" id="Phobius"/>
    </source>
</evidence>
<keyword evidence="4" id="KW-1185">Reference proteome</keyword>
<feature type="region of interest" description="Disordered" evidence="1">
    <location>
        <begin position="1"/>
        <end position="24"/>
    </location>
</feature>
<proteinExistence type="predicted"/>
<dbReference type="EMBL" id="FNCN01000043">
    <property type="protein sequence ID" value="SDI30338.1"/>
    <property type="molecule type" value="Genomic_DNA"/>
</dbReference>
<protein>
    <submittedName>
        <fullName evidence="3">Uncharacterized protein</fullName>
    </submittedName>
</protein>
<accession>A0A1G8JGF8</accession>
<dbReference type="STRING" id="504805.SAMN05421505_14317"/>
<feature type="compositionally biased region" description="Pro residues" evidence="1">
    <location>
        <begin position="1"/>
        <end position="21"/>
    </location>
</feature>
<dbReference type="Proteomes" id="UP000198923">
    <property type="component" value="Unassembled WGS sequence"/>
</dbReference>
<reference evidence="3 4" key="1">
    <citation type="submission" date="2016-10" db="EMBL/GenBank/DDBJ databases">
        <authorList>
            <person name="de Groot N.N."/>
        </authorList>
    </citation>
    <scope>NUCLEOTIDE SEQUENCE [LARGE SCALE GENOMIC DNA]</scope>
    <source>
        <strain evidence="3 4">CPCC 201354</strain>
    </source>
</reference>